<feature type="domain" description="Cyclic nucleotide-binding" evidence="4">
    <location>
        <begin position="190"/>
        <end position="288"/>
    </location>
</feature>
<dbReference type="SUPFAM" id="SSF51206">
    <property type="entry name" value="cAMP-binding domain-like"/>
    <property type="match status" value="1"/>
</dbReference>
<sequence length="416" mass="45957">MSDVQRSRFGEARAGDHIVFIYEETLELTAFAVPFITEGMARRERCVYIVDDLERAEVTAALAAGGVDVDRESRRGAMLLINGEEYAGPPPFDSSRLVESIRRRAAEARSGGFAGLRIADQMTWTLEARIPDHTLVEFEMLLDKAAGPDPLTVACMYRRDRFNPAVLRQLIRSHPLVVASDFVSLSLGGLFHNLDRAVVQGLIQSAHERRVPKGGCYFRQGDPAADIYVLMSGLVKLVRTDSDGRSVIVRIVKPMELFVGDPAVLEDATCPASVSAQALVDSRALAWDAPTMLHAMLTHPAVSFNVVRSSGERVEEYVSRLQDLATSSVERRLARLLLRLAHSVGRKTVQGLAIEVSLSGQDLAELVFTTQYTVSRILADWRRLGIADAQRDRILLLDPERIADVAHMDVRGMNLP</sequence>
<evidence type="ECO:0000256" key="1">
    <source>
        <dbReference type="ARBA" id="ARBA00023015"/>
    </source>
</evidence>
<dbReference type="PANTHER" id="PTHR24567">
    <property type="entry name" value="CRP FAMILY TRANSCRIPTIONAL REGULATORY PROTEIN"/>
    <property type="match status" value="1"/>
</dbReference>
<dbReference type="SUPFAM" id="SSF46785">
    <property type="entry name" value="Winged helix' DNA-binding domain"/>
    <property type="match status" value="1"/>
</dbReference>
<name>A0A537KDV9_9BACT</name>
<dbReference type="PROSITE" id="PS51063">
    <property type="entry name" value="HTH_CRP_2"/>
    <property type="match status" value="1"/>
</dbReference>
<keyword evidence="1" id="KW-0805">Transcription regulation</keyword>
<evidence type="ECO:0000313" key="7">
    <source>
        <dbReference type="Proteomes" id="UP000318509"/>
    </source>
</evidence>
<feature type="domain" description="HTH crp-type" evidence="5">
    <location>
        <begin position="327"/>
        <end position="400"/>
    </location>
</feature>
<dbReference type="Pfam" id="PF13545">
    <property type="entry name" value="HTH_Crp_2"/>
    <property type="match status" value="1"/>
</dbReference>
<dbReference type="InterPro" id="IPR036390">
    <property type="entry name" value="WH_DNA-bd_sf"/>
</dbReference>
<comment type="caution">
    <text evidence="6">The sequence shown here is derived from an EMBL/GenBank/DDBJ whole genome shotgun (WGS) entry which is preliminary data.</text>
</comment>
<organism evidence="6 7">
    <name type="scientific">Candidatus Segetimicrobium genomatis</name>
    <dbReference type="NCBI Taxonomy" id="2569760"/>
    <lineage>
        <taxon>Bacteria</taxon>
        <taxon>Bacillati</taxon>
        <taxon>Candidatus Sysuimicrobiota</taxon>
        <taxon>Candidatus Sysuimicrobiia</taxon>
        <taxon>Candidatus Sysuimicrobiales</taxon>
        <taxon>Candidatus Segetimicrobiaceae</taxon>
        <taxon>Candidatus Segetimicrobium</taxon>
    </lineage>
</organism>
<dbReference type="SMART" id="SM00100">
    <property type="entry name" value="cNMP"/>
    <property type="match status" value="1"/>
</dbReference>
<dbReference type="Proteomes" id="UP000318509">
    <property type="component" value="Unassembled WGS sequence"/>
</dbReference>
<protein>
    <submittedName>
        <fullName evidence="6">Cyclic nucleotide-binding domain-containing protein</fullName>
    </submittedName>
</protein>
<dbReference type="GO" id="GO:0003677">
    <property type="term" value="F:DNA binding"/>
    <property type="evidence" value="ECO:0007669"/>
    <property type="project" value="UniProtKB-KW"/>
</dbReference>
<reference evidence="6 7" key="1">
    <citation type="journal article" date="2019" name="Nat. Microbiol.">
        <title>Mediterranean grassland soil C-N compound turnover is dependent on rainfall and depth, and is mediated by genomically divergent microorganisms.</title>
        <authorList>
            <person name="Diamond S."/>
            <person name="Andeer P.F."/>
            <person name="Li Z."/>
            <person name="Crits-Christoph A."/>
            <person name="Burstein D."/>
            <person name="Anantharaman K."/>
            <person name="Lane K.R."/>
            <person name="Thomas B.C."/>
            <person name="Pan C."/>
            <person name="Northen T.R."/>
            <person name="Banfield J.F."/>
        </authorList>
    </citation>
    <scope>NUCLEOTIDE SEQUENCE [LARGE SCALE GENOMIC DNA]</scope>
    <source>
        <strain evidence="6">NP_3</strain>
    </source>
</reference>
<dbReference type="Gene3D" id="2.60.120.10">
    <property type="entry name" value="Jelly Rolls"/>
    <property type="match status" value="1"/>
</dbReference>
<evidence type="ECO:0000256" key="2">
    <source>
        <dbReference type="ARBA" id="ARBA00023125"/>
    </source>
</evidence>
<evidence type="ECO:0000313" key="6">
    <source>
        <dbReference type="EMBL" id="TMI93925.1"/>
    </source>
</evidence>
<dbReference type="EMBL" id="VBAK01000013">
    <property type="protein sequence ID" value="TMI93925.1"/>
    <property type="molecule type" value="Genomic_DNA"/>
</dbReference>
<dbReference type="PROSITE" id="PS50042">
    <property type="entry name" value="CNMP_BINDING_3"/>
    <property type="match status" value="1"/>
</dbReference>
<dbReference type="InterPro" id="IPR018490">
    <property type="entry name" value="cNMP-bd_dom_sf"/>
</dbReference>
<evidence type="ECO:0000259" key="4">
    <source>
        <dbReference type="PROSITE" id="PS50042"/>
    </source>
</evidence>
<accession>A0A537KDV9</accession>
<dbReference type="GO" id="GO:0003700">
    <property type="term" value="F:DNA-binding transcription factor activity"/>
    <property type="evidence" value="ECO:0007669"/>
    <property type="project" value="TreeGrafter"/>
</dbReference>
<dbReference type="CDD" id="cd00038">
    <property type="entry name" value="CAP_ED"/>
    <property type="match status" value="1"/>
</dbReference>
<keyword evidence="3" id="KW-0804">Transcription</keyword>
<dbReference type="InterPro" id="IPR014710">
    <property type="entry name" value="RmlC-like_jellyroll"/>
</dbReference>
<dbReference type="Pfam" id="PF00027">
    <property type="entry name" value="cNMP_binding"/>
    <property type="match status" value="1"/>
</dbReference>
<dbReference type="InterPro" id="IPR025847">
    <property type="entry name" value="MEDS_domain"/>
</dbReference>
<gene>
    <name evidence="6" type="ORF">E6H00_00440</name>
</gene>
<dbReference type="Pfam" id="PF14417">
    <property type="entry name" value="MEDS"/>
    <property type="match status" value="1"/>
</dbReference>
<dbReference type="InterPro" id="IPR036388">
    <property type="entry name" value="WH-like_DNA-bd_sf"/>
</dbReference>
<proteinExistence type="predicted"/>
<dbReference type="InterPro" id="IPR012318">
    <property type="entry name" value="HTH_CRP"/>
</dbReference>
<dbReference type="Gene3D" id="1.10.10.10">
    <property type="entry name" value="Winged helix-like DNA-binding domain superfamily/Winged helix DNA-binding domain"/>
    <property type="match status" value="1"/>
</dbReference>
<keyword evidence="2" id="KW-0238">DNA-binding</keyword>
<evidence type="ECO:0000259" key="5">
    <source>
        <dbReference type="PROSITE" id="PS51063"/>
    </source>
</evidence>
<dbReference type="InterPro" id="IPR050397">
    <property type="entry name" value="Env_Response_Regulators"/>
</dbReference>
<dbReference type="PANTHER" id="PTHR24567:SF26">
    <property type="entry name" value="REGULATORY PROTEIN YEIL"/>
    <property type="match status" value="1"/>
</dbReference>
<dbReference type="AlphaFoldDB" id="A0A537KDV9"/>
<dbReference type="GO" id="GO:0005829">
    <property type="term" value="C:cytosol"/>
    <property type="evidence" value="ECO:0007669"/>
    <property type="project" value="TreeGrafter"/>
</dbReference>
<evidence type="ECO:0000256" key="3">
    <source>
        <dbReference type="ARBA" id="ARBA00023163"/>
    </source>
</evidence>
<dbReference type="InterPro" id="IPR000595">
    <property type="entry name" value="cNMP-bd_dom"/>
</dbReference>